<sequence length="112" mass="11876">MTTLPPTPPPAPAAPSAPLKTRSTGTTPLVFGIILCFIALFPSIRFLSLGLLAIIRADPYIFGQAIAAFIFLAVFAIPGILLIRRSNRIRKANRGAAAAAIYGQPPVYTTEV</sequence>
<feature type="region of interest" description="Disordered" evidence="1">
    <location>
        <begin position="1"/>
        <end position="22"/>
    </location>
</feature>
<keyword evidence="2" id="KW-0472">Membrane</keyword>
<evidence type="ECO:0000256" key="2">
    <source>
        <dbReference type="SAM" id="Phobius"/>
    </source>
</evidence>
<evidence type="ECO:0000313" key="4">
    <source>
        <dbReference type="Proteomes" id="UP000237983"/>
    </source>
</evidence>
<dbReference type="RefSeq" id="WP_106213407.1">
    <property type="nucleotide sequence ID" value="NZ_PVTL01000006.1"/>
</dbReference>
<comment type="caution">
    <text evidence="3">The sequence shown here is derived from an EMBL/GenBank/DDBJ whole genome shotgun (WGS) entry which is preliminary data.</text>
</comment>
<keyword evidence="4" id="KW-1185">Reference proteome</keyword>
<protein>
    <submittedName>
        <fullName evidence="3">Uncharacterized protein</fullName>
    </submittedName>
</protein>
<evidence type="ECO:0000256" key="1">
    <source>
        <dbReference type="SAM" id="MobiDB-lite"/>
    </source>
</evidence>
<dbReference type="EMBL" id="PVTL01000006">
    <property type="protein sequence ID" value="PRY67658.1"/>
    <property type="molecule type" value="Genomic_DNA"/>
</dbReference>
<reference evidence="3 4" key="1">
    <citation type="submission" date="2018-03" db="EMBL/GenBank/DDBJ databases">
        <title>Genomic Encyclopedia of Type Strains, Phase III (KMG-III): the genomes of soil and plant-associated and newly described type strains.</title>
        <authorList>
            <person name="Whitman W."/>
        </authorList>
    </citation>
    <scope>NUCLEOTIDE SEQUENCE [LARGE SCALE GENOMIC DNA]</scope>
    <source>
        <strain evidence="3 4">CGMCC 1.12484</strain>
    </source>
</reference>
<name>A0A2T0VC58_9MICO</name>
<feature type="compositionally biased region" description="Pro residues" evidence="1">
    <location>
        <begin position="1"/>
        <end position="15"/>
    </location>
</feature>
<feature type="transmembrane region" description="Helical" evidence="2">
    <location>
        <begin position="61"/>
        <end position="83"/>
    </location>
</feature>
<accession>A0A2T0VC58</accession>
<evidence type="ECO:0000313" key="3">
    <source>
        <dbReference type="EMBL" id="PRY67658.1"/>
    </source>
</evidence>
<dbReference type="Proteomes" id="UP000237983">
    <property type="component" value="Unassembled WGS sequence"/>
</dbReference>
<keyword evidence="2" id="KW-1133">Transmembrane helix</keyword>
<proteinExistence type="predicted"/>
<gene>
    <name evidence="3" type="ORF">B0I08_106266</name>
</gene>
<dbReference type="AlphaFoldDB" id="A0A2T0VC58"/>
<keyword evidence="2" id="KW-0812">Transmembrane</keyword>
<organism evidence="3 4">
    <name type="scientific">Glaciihabitans tibetensis</name>
    <dbReference type="NCBI Taxonomy" id="1266600"/>
    <lineage>
        <taxon>Bacteria</taxon>
        <taxon>Bacillati</taxon>
        <taxon>Actinomycetota</taxon>
        <taxon>Actinomycetes</taxon>
        <taxon>Micrococcales</taxon>
        <taxon>Microbacteriaceae</taxon>
        <taxon>Glaciihabitans</taxon>
    </lineage>
</organism>
<feature type="transmembrane region" description="Helical" evidence="2">
    <location>
        <begin position="29"/>
        <end position="55"/>
    </location>
</feature>